<dbReference type="Gene3D" id="2.60.40.1180">
    <property type="entry name" value="Golgi alpha-mannosidase II"/>
    <property type="match status" value="1"/>
</dbReference>
<evidence type="ECO:0000259" key="5">
    <source>
        <dbReference type="PROSITE" id="PS51175"/>
    </source>
</evidence>
<evidence type="ECO:0000256" key="3">
    <source>
        <dbReference type="ARBA" id="ARBA00022801"/>
    </source>
</evidence>
<dbReference type="Gene3D" id="3.20.20.70">
    <property type="entry name" value="Aldolase class I"/>
    <property type="match status" value="1"/>
</dbReference>
<dbReference type="InterPro" id="IPR013785">
    <property type="entry name" value="Aldolase_TIM"/>
</dbReference>
<accession>J9GK19</accession>
<protein>
    <submittedName>
        <fullName evidence="6">Alpha-galactosidase</fullName>
        <ecNumber evidence="6">3.2.1.22</ecNumber>
    </submittedName>
</protein>
<proteinExistence type="inferred from homology"/>
<sequence>MRVNVCRWNFPGTWVHQIGSSWRIDADITADWDAVKRIISKNRYLSAYATEGHYNDMDMLEIGRGLSEAEERTHLGMWCIQSSPLLIGCDLTTIAPSSLALLKNRELIAINQDPLALQAYVVKVVGGVYLYVKDVQTLQGTRRAVAIYNPTDQSRSFTLNMADVDLTGNITVRDVFAQKNLQEVTTGKLTVEVPKHDTRIFILQAEGRKERTVYEAETAWLERFQCLGINHQLGHAAYQDAPNCSGGVKVSWLGNHPDNYLEWRNVYSLKGGSYTMTLDYLTEEAGEVYCRINDGKEFPIRVTGGTKGQIQSVKVPIVLKKGKNVIRLSNAAAWCPEIDRMTLEPERSK</sequence>
<dbReference type="InterPro" id="IPR017853">
    <property type="entry name" value="GH"/>
</dbReference>
<feature type="domain" description="CBM6" evidence="5">
    <location>
        <begin position="212"/>
        <end position="344"/>
    </location>
</feature>
<dbReference type="PANTHER" id="PTHR11452">
    <property type="entry name" value="ALPHA-GALACTOSIDASE/ALPHA-N-ACETYLGALACTOSAMINIDASE"/>
    <property type="match status" value="1"/>
</dbReference>
<dbReference type="GO" id="GO:0005975">
    <property type="term" value="P:carbohydrate metabolic process"/>
    <property type="evidence" value="ECO:0007669"/>
    <property type="project" value="InterPro"/>
</dbReference>
<dbReference type="InterPro" id="IPR041233">
    <property type="entry name" value="Melibiase_C"/>
</dbReference>
<keyword evidence="3 6" id="KW-0378">Hydrolase</keyword>
<dbReference type="EC" id="3.2.1.22" evidence="6"/>
<comment type="similarity">
    <text evidence="1">Belongs to the glycosyl hydrolase 27 family.</text>
</comment>
<dbReference type="InterPro" id="IPR002241">
    <property type="entry name" value="Glyco_hydro_27"/>
</dbReference>
<name>J9GK19_9ZZZZ</name>
<dbReference type="InterPro" id="IPR013780">
    <property type="entry name" value="Glyco_hydro_b"/>
</dbReference>
<keyword evidence="4 6" id="KW-0326">Glycosidase</keyword>
<dbReference type="GO" id="GO:0030246">
    <property type="term" value="F:carbohydrate binding"/>
    <property type="evidence" value="ECO:0007669"/>
    <property type="project" value="InterPro"/>
</dbReference>
<dbReference type="SUPFAM" id="SSF49785">
    <property type="entry name" value="Galactose-binding domain-like"/>
    <property type="match status" value="1"/>
</dbReference>
<reference evidence="6" key="1">
    <citation type="journal article" date="2012" name="PLoS ONE">
        <title>Gene sets for utilization of primary and secondary nutrition supplies in the distal gut of endangered iberian lynx.</title>
        <authorList>
            <person name="Alcaide M."/>
            <person name="Messina E."/>
            <person name="Richter M."/>
            <person name="Bargiela R."/>
            <person name="Peplies J."/>
            <person name="Huws S.A."/>
            <person name="Newbold C.J."/>
            <person name="Golyshin P.N."/>
            <person name="Simon M.A."/>
            <person name="Lopez G."/>
            <person name="Yakimov M.M."/>
            <person name="Ferrer M."/>
        </authorList>
    </citation>
    <scope>NUCLEOTIDE SEQUENCE</scope>
</reference>
<dbReference type="SUPFAM" id="SSF51445">
    <property type="entry name" value="(Trans)glycosidases"/>
    <property type="match status" value="1"/>
</dbReference>
<dbReference type="InterPro" id="IPR005084">
    <property type="entry name" value="CBM6"/>
</dbReference>
<evidence type="ECO:0000256" key="2">
    <source>
        <dbReference type="ARBA" id="ARBA00022729"/>
    </source>
</evidence>
<dbReference type="SUPFAM" id="SSF51011">
    <property type="entry name" value="Glycosyl hydrolase domain"/>
    <property type="match status" value="1"/>
</dbReference>
<gene>
    <name evidence="6" type="primary">aglD</name>
    <name evidence="6" type="ORF">EVA_04255</name>
</gene>
<dbReference type="CDD" id="cd04081">
    <property type="entry name" value="CBM35_galactosidase-like"/>
    <property type="match status" value="1"/>
</dbReference>
<dbReference type="Gene3D" id="2.60.120.260">
    <property type="entry name" value="Galactose-binding domain-like"/>
    <property type="match status" value="1"/>
</dbReference>
<keyword evidence="2" id="KW-0732">Signal</keyword>
<evidence type="ECO:0000256" key="4">
    <source>
        <dbReference type="ARBA" id="ARBA00023295"/>
    </source>
</evidence>
<evidence type="ECO:0000313" key="6">
    <source>
        <dbReference type="EMBL" id="EJX07634.1"/>
    </source>
</evidence>
<evidence type="ECO:0000256" key="1">
    <source>
        <dbReference type="ARBA" id="ARBA00009743"/>
    </source>
</evidence>
<dbReference type="GO" id="GO:0004557">
    <property type="term" value="F:alpha-galactosidase activity"/>
    <property type="evidence" value="ECO:0007669"/>
    <property type="project" value="UniProtKB-EC"/>
</dbReference>
<dbReference type="PANTHER" id="PTHR11452:SF75">
    <property type="entry name" value="ALPHA-GALACTOSIDASE MEL1"/>
    <property type="match status" value="1"/>
</dbReference>
<dbReference type="Pfam" id="PF17801">
    <property type="entry name" value="Melibiase_C"/>
    <property type="match status" value="1"/>
</dbReference>
<dbReference type="InterPro" id="IPR008979">
    <property type="entry name" value="Galactose-bd-like_sf"/>
</dbReference>
<comment type="caution">
    <text evidence="6">The sequence shown here is derived from an EMBL/GenBank/DDBJ whole genome shotgun (WGS) entry which is preliminary data.</text>
</comment>
<dbReference type="Pfam" id="PF16499">
    <property type="entry name" value="Melibiase_2"/>
    <property type="match status" value="1"/>
</dbReference>
<dbReference type="AlphaFoldDB" id="J9GK19"/>
<organism evidence="6">
    <name type="scientific">gut metagenome</name>
    <dbReference type="NCBI Taxonomy" id="749906"/>
    <lineage>
        <taxon>unclassified sequences</taxon>
        <taxon>metagenomes</taxon>
        <taxon>organismal metagenomes</taxon>
    </lineage>
</organism>
<dbReference type="EMBL" id="AMCI01000831">
    <property type="protein sequence ID" value="EJX07634.1"/>
    <property type="molecule type" value="Genomic_DNA"/>
</dbReference>
<dbReference type="PROSITE" id="PS51175">
    <property type="entry name" value="CBM6"/>
    <property type="match status" value="1"/>
</dbReference>